<feature type="compositionally biased region" description="Acidic residues" evidence="3">
    <location>
        <begin position="26"/>
        <end position="42"/>
    </location>
</feature>
<proteinExistence type="predicted"/>
<dbReference type="CDD" id="cd21865">
    <property type="entry name" value="DEUBAD_NFRKB"/>
    <property type="match status" value="1"/>
</dbReference>
<protein>
    <recommendedName>
        <fullName evidence="4">DEUBAD domain-containing protein</fullName>
    </recommendedName>
</protein>
<feature type="compositionally biased region" description="Basic residues" evidence="3">
    <location>
        <begin position="1"/>
        <end position="15"/>
    </location>
</feature>
<dbReference type="OrthoDB" id="1938996at2759"/>
<dbReference type="Gramene" id="Manes.05G006100.3.v8.1">
    <property type="protein sequence ID" value="Manes.05G006100.3.v8.1.CDS.1"/>
    <property type="gene ID" value="Manes.05G006100.v8.1"/>
</dbReference>
<organism evidence="5 6">
    <name type="scientific">Manihot esculenta</name>
    <name type="common">Cassava</name>
    <name type="synonym">Jatropha manihot</name>
    <dbReference type="NCBI Taxonomy" id="3983"/>
    <lineage>
        <taxon>Eukaryota</taxon>
        <taxon>Viridiplantae</taxon>
        <taxon>Streptophyta</taxon>
        <taxon>Embryophyta</taxon>
        <taxon>Tracheophyta</taxon>
        <taxon>Spermatophyta</taxon>
        <taxon>Magnoliopsida</taxon>
        <taxon>eudicotyledons</taxon>
        <taxon>Gunneridae</taxon>
        <taxon>Pentapetalae</taxon>
        <taxon>rosids</taxon>
        <taxon>fabids</taxon>
        <taxon>Malpighiales</taxon>
        <taxon>Euphorbiaceae</taxon>
        <taxon>Crotonoideae</taxon>
        <taxon>Manihoteae</taxon>
        <taxon>Manihot</taxon>
    </lineage>
</organism>
<keyword evidence="6" id="KW-1185">Reference proteome</keyword>
<comment type="subcellular location">
    <subcellularLocation>
        <location evidence="1">Nucleus</location>
    </subcellularLocation>
</comment>
<keyword evidence="2" id="KW-0539">Nucleus</keyword>
<dbReference type="Gramene" id="Manes.05G006100.4.v8.1">
    <property type="protein sequence ID" value="Manes.05G006100.4.v8.1.CDS.1"/>
    <property type="gene ID" value="Manes.05G006100.v8.1"/>
</dbReference>
<evidence type="ECO:0000256" key="1">
    <source>
        <dbReference type="ARBA" id="ARBA00004123"/>
    </source>
</evidence>
<dbReference type="PROSITE" id="PS51916">
    <property type="entry name" value="DEUBAD"/>
    <property type="match status" value="1"/>
</dbReference>
<dbReference type="OMA" id="YHALRSY"/>
<dbReference type="GO" id="GO:0031011">
    <property type="term" value="C:Ino80 complex"/>
    <property type="evidence" value="ECO:0007669"/>
    <property type="project" value="InterPro"/>
</dbReference>
<dbReference type="EMBL" id="CM004391">
    <property type="protein sequence ID" value="OAY48797.1"/>
    <property type="molecule type" value="Genomic_DNA"/>
</dbReference>
<evidence type="ECO:0000256" key="2">
    <source>
        <dbReference type="ARBA" id="ARBA00023242"/>
    </source>
</evidence>
<evidence type="ECO:0000259" key="4">
    <source>
        <dbReference type="PROSITE" id="PS51916"/>
    </source>
</evidence>
<accession>A0A251KRK9</accession>
<dbReference type="PANTHER" id="PTHR13052">
    <property type="entry name" value="NFRKB-RELATED"/>
    <property type="match status" value="1"/>
</dbReference>
<sequence length="595" mass="67511">MRIQKVGHRSFKHSKTFPLSNAGEKEIDDNPVAEPDSGDDSEDFELPELCCELGLVEGQVCSIPYELFDLPDLKEILSLDTWNSCLTEEERYCLSAYLPDMDQQTFCLTMNELFNGADLYFGNPLDVFFKRLKGGFYPPKVARLREALQFIQRRKYYHSLRSYHDRMTQMFVEMRRTWDQCEMNSGVEEKISMWKNKRKQKAINLLDLNKFPKDDQLLIEEVSLHTEGMKPVERKTAKDVLPTLSANGVKFAPKHIAKGVLKMKASVNGLFPNHNPKIIGCDILEQCRSVPKGLLKMVPKVPSTRLEQSEMLPRGAQPTFLVRTQGLPLLPAYTHFPDSGGLYGSPFLRQKVDGSRVHSLNQSHYLLNQQESTMRTSIHSESSTSKIERQIIPSLDNIMVLGKQTLLAGDMGRDTNEEFPPMNPISVRRTFGIDSLRPHLHKGTKDFSLRSLEPYPFDVQYHSRQQRMALMKDEHITVYPRIPEAVPRTSAIGNSKQEVLMASSADPMRGESDTSGKKAEKLLSSSSVSEGFKDEHMLPLTYKRRKALAKTNSIDTGKTITAGADFSCNERLEEGGKAVKIKFTGWKDMPLNEEP</sequence>
<dbReference type="InterPro" id="IPR024867">
    <property type="entry name" value="NFRKB"/>
</dbReference>
<dbReference type="AlphaFoldDB" id="A0A251KRK9"/>
<gene>
    <name evidence="5" type="ORF">MANES_05G006100</name>
</gene>
<name>A0A251KRK9_MANES</name>
<dbReference type="STRING" id="3983.A0A251KRK9"/>
<dbReference type="EMBL" id="CM004391">
    <property type="protein sequence ID" value="OAY48798.1"/>
    <property type="molecule type" value="Genomic_DNA"/>
</dbReference>
<evidence type="ECO:0000313" key="6">
    <source>
        <dbReference type="Proteomes" id="UP000091857"/>
    </source>
</evidence>
<dbReference type="PANTHER" id="PTHR13052:SF3">
    <property type="entry name" value="NUCLEAR FACTOR RELATED TO KAPPA-B-BINDING PROTEIN"/>
    <property type="match status" value="1"/>
</dbReference>
<feature type="domain" description="DEUBAD" evidence="4">
    <location>
        <begin position="64"/>
        <end position="177"/>
    </location>
</feature>
<evidence type="ECO:0000256" key="3">
    <source>
        <dbReference type="SAM" id="MobiDB-lite"/>
    </source>
</evidence>
<reference evidence="5 6" key="1">
    <citation type="submission" date="2016-02" db="EMBL/GenBank/DDBJ databases">
        <title>WGS assembly of Manihot esculenta.</title>
        <authorList>
            <person name="Bredeson J.V."/>
            <person name="Prochnik S.E."/>
            <person name="Lyons J.B."/>
            <person name="Schmutz J."/>
            <person name="Grimwood J."/>
            <person name="Vrebalov J."/>
            <person name="Bart R.S."/>
            <person name="Amuge T."/>
            <person name="Ferguson M.E."/>
            <person name="Green R."/>
            <person name="Putnam N."/>
            <person name="Stites J."/>
            <person name="Rounsley S."/>
            <person name="Rokhsar D.S."/>
        </authorList>
    </citation>
    <scope>NUCLEOTIDE SEQUENCE [LARGE SCALE GENOMIC DNA]</scope>
    <source>
        <strain evidence="6">cv. AM560-2</strain>
        <tissue evidence="5">Leaf</tissue>
    </source>
</reference>
<feature type="region of interest" description="Disordered" evidence="3">
    <location>
        <begin position="1"/>
        <end position="42"/>
    </location>
</feature>
<dbReference type="Proteomes" id="UP000091857">
    <property type="component" value="Chromosome 5"/>
</dbReference>
<dbReference type="InterPro" id="IPR044867">
    <property type="entry name" value="DEUBAD_dom"/>
</dbReference>
<evidence type="ECO:0000313" key="5">
    <source>
        <dbReference type="EMBL" id="OAY48797.1"/>
    </source>
</evidence>